<feature type="compositionally biased region" description="Polar residues" evidence="1">
    <location>
        <begin position="317"/>
        <end position="328"/>
    </location>
</feature>
<proteinExistence type="predicted"/>
<feature type="region of interest" description="Disordered" evidence="1">
    <location>
        <begin position="309"/>
        <end position="328"/>
    </location>
</feature>
<feature type="region of interest" description="Disordered" evidence="1">
    <location>
        <begin position="1"/>
        <end position="107"/>
    </location>
</feature>
<feature type="compositionally biased region" description="Polar residues" evidence="1">
    <location>
        <begin position="19"/>
        <end position="38"/>
    </location>
</feature>
<evidence type="ECO:0000313" key="2">
    <source>
        <dbReference type="EMBL" id="CAB4120926.1"/>
    </source>
</evidence>
<sequence length="342" mass="37215">MTLVNSTDASPASEIDETFSGNQVTDSVTTTEDANSTPSSSADSQDAKQDEPKSLLDVVKRVTEKRPEAPEASSTTEAKSEEDPEADPDKGDDTEGKAEAELPFHNHPRFKELVQERNSYKAGADNYRQITEYMDETGLTGGEVAEGFAIMGLLKSGETANLQKARDWFAERLQGLNEHLGVTLPADLREKVDDGLVDEDIAKELARTRAEKTLLENRTALQQRNDTEARQNTEAQATVTQMATAVQQWEAGIKAKDPDYAAKKAELVETQVRSLIQQRGSPPRNAEEALELVQTAYGKINEVLKPFAAKPRPVTPSPTGMSAPASSAPTSLRAAIYAAIQR</sequence>
<feature type="compositionally biased region" description="Basic and acidic residues" evidence="1">
    <location>
        <begin position="87"/>
        <end position="107"/>
    </location>
</feature>
<feature type="compositionally biased region" description="Polar residues" evidence="1">
    <location>
        <begin position="1"/>
        <end position="10"/>
    </location>
</feature>
<organism evidence="3">
    <name type="scientific">uncultured Caudovirales phage</name>
    <dbReference type="NCBI Taxonomy" id="2100421"/>
    <lineage>
        <taxon>Viruses</taxon>
        <taxon>Duplodnaviria</taxon>
        <taxon>Heunggongvirae</taxon>
        <taxon>Uroviricota</taxon>
        <taxon>Caudoviricetes</taxon>
        <taxon>Peduoviridae</taxon>
        <taxon>Maltschvirus</taxon>
        <taxon>Maltschvirus maltsch</taxon>
    </lineage>
</organism>
<reference evidence="3" key="1">
    <citation type="submission" date="2020-05" db="EMBL/GenBank/DDBJ databases">
        <authorList>
            <person name="Chiriac C."/>
            <person name="Salcher M."/>
            <person name="Ghai R."/>
            <person name="Kavagutti S V."/>
        </authorList>
    </citation>
    <scope>NUCLEOTIDE SEQUENCE</scope>
</reference>
<dbReference type="EMBL" id="LR796136">
    <property type="protein sequence ID" value="CAB4120926.1"/>
    <property type="molecule type" value="Genomic_DNA"/>
</dbReference>
<evidence type="ECO:0000313" key="3">
    <source>
        <dbReference type="EMBL" id="CAB4241327.1"/>
    </source>
</evidence>
<feature type="compositionally biased region" description="Basic and acidic residues" evidence="1">
    <location>
        <begin position="45"/>
        <end position="69"/>
    </location>
</feature>
<evidence type="ECO:0000256" key="1">
    <source>
        <dbReference type="SAM" id="MobiDB-lite"/>
    </source>
</evidence>
<protein>
    <submittedName>
        <fullName evidence="3">Uncharacterized protein</fullName>
    </submittedName>
</protein>
<gene>
    <name evidence="2" type="ORF">UFOVP4_14</name>
    <name evidence="3" type="ORF">UFOVP64_45</name>
</gene>
<dbReference type="EMBL" id="LR797822">
    <property type="protein sequence ID" value="CAB4241327.1"/>
    <property type="molecule type" value="Genomic_DNA"/>
</dbReference>
<name>A0A6J5TBQ7_9CAUD</name>
<accession>A0A6J5TBQ7</accession>